<name>A0AAE8MRN0_9PEZI</name>
<comment type="caution">
    <text evidence="3">The sequence shown here is derived from an EMBL/GenBank/DDBJ whole genome shotgun (WGS) entry which is preliminary data.</text>
</comment>
<protein>
    <recommendedName>
        <fullName evidence="2">F-box domain-containing protein</fullName>
    </recommendedName>
</protein>
<dbReference type="PROSITE" id="PS50181">
    <property type="entry name" value="FBOX"/>
    <property type="match status" value="1"/>
</dbReference>
<keyword evidence="4" id="KW-1185">Reference proteome</keyword>
<dbReference type="AlphaFoldDB" id="A0AAE8MRN0"/>
<feature type="domain" description="F-box" evidence="2">
    <location>
        <begin position="1"/>
        <end position="46"/>
    </location>
</feature>
<evidence type="ECO:0000259" key="2">
    <source>
        <dbReference type="PROSITE" id="PS50181"/>
    </source>
</evidence>
<evidence type="ECO:0000313" key="3">
    <source>
        <dbReference type="EMBL" id="SPN97380.1"/>
    </source>
</evidence>
<feature type="region of interest" description="Disordered" evidence="1">
    <location>
        <begin position="403"/>
        <end position="431"/>
    </location>
</feature>
<organism evidence="3 4">
    <name type="scientific">Cephalotrichum gorgonifer</name>
    <dbReference type="NCBI Taxonomy" id="2041049"/>
    <lineage>
        <taxon>Eukaryota</taxon>
        <taxon>Fungi</taxon>
        <taxon>Dikarya</taxon>
        <taxon>Ascomycota</taxon>
        <taxon>Pezizomycotina</taxon>
        <taxon>Sordariomycetes</taxon>
        <taxon>Hypocreomycetidae</taxon>
        <taxon>Microascales</taxon>
        <taxon>Microascaceae</taxon>
        <taxon>Cephalotrichum</taxon>
    </lineage>
</organism>
<dbReference type="InterPro" id="IPR036047">
    <property type="entry name" value="F-box-like_dom_sf"/>
</dbReference>
<evidence type="ECO:0000256" key="1">
    <source>
        <dbReference type="SAM" id="MobiDB-lite"/>
    </source>
</evidence>
<accession>A0AAE8MRN0</accession>
<feature type="compositionally biased region" description="Acidic residues" evidence="1">
    <location>
        <begin position="405"/>
        <end position="415"/>
    </location>
</feature>
<dbReference type="SUPFAM" id="SSF81383">
    <property type="entry name" value="F-box domain"/>
    <property type="match status" value="1"/>
</dbReference>
<gene>
    <name evidence="3" type="ORF">DNG_00894</name>
</gene>
<dbReference type="Proteomes" id="UP001187682">
    <property type="component" value="Unassembled WGS sequence"/>
</dbReference>
<proteinExistence type="predicted"/>
<reference evidence="3" key="1">
    <citation type="submission" date="2018-03" db="EMBL/GenBank/DDBJ databases">
        <authorList>
            <person name="Guldener U."/>
        </authorList>
    </citation>
    <scope>NUCLEOTIDE SEQUENCE</scope>
</reference>
<sequence length="609" mass="68698">MGILHLPLEVMFRVAEELQPEDVFHLGLTSKNLAHLIRSQALCKIVLSAQARFSAEAVCAQKDGDYARGLRALAKRRNAIRAAKPFHVALLGVGTSFIYKDGVLCYVMENGLVRLLDIRRSADHEVVIDVRRMVRHCCPVDIPSFELYKIKLIHYAHGILTCILAIRVHDDGVLQYILVIKPRSARLILAELLNPFRSIHVSNTDEFLFLYAIGPGSAFGFRKAHQLDLKTGEWFPRPRMFIMTEGTPPYVYFEILDGYVYAITDSVVCEDSGQFINSPETGIGRHTNRFPILSSPDGNPEVGMTRGTWVQAYSAAKSDERWTFMRVEKDEATGKIVVFQIRQEWSEHGHNRSRTCIRREMVSWAENRLVTNALMNDPLVGVAYHGNPFHAETSSALSNLQGQQYEDDADGEEDGNLLPPGTRLHHGDNSSTVPHYGAQQCFIRSYFSTTGSFVDLVNDTHRHNGQEQSLRLRVMTESAGGGNETVFWPPAANDTKNSDPRMEEVRRVLNQPGYDGDLEWKVDSRSFVYSMGANAHSTQKVIVYVGFDPTVKLRHLKAFNTRQGRGHPCADVCWDSPAATFPPLAAPWVWLEEPLYFRPREKNGFDFFG</sequence>
<dbReference type="EMBL" id="ONZQ02000001">
    <property type="protein sequence ID" value="SPN97380.1"/>
    <property type="molecule type" value="Genomic_DNA"/>
</dbReference>
<dbReference type="CDD" id="cd09917">
    <property type="entry name" value="F-box_SF"/>
    <property type="match status" value="1"/>
</dbReference>
<dbReference type="InterPro" id="IPR001810">
    <property type="entry name" value="F-box_dom"/>
</dbReference>
<evidence type="ECO:0000313" key="4">
    <source>
        <dbReference type="Proteomes" id="UP001187682"/>
    </source>
</evidence>
<dbReference type="Pfam" id="PF00646">
    <property type="entry name" value="F-box"/>
    <property type="match status" value="1"/>
</dbReference>